<accession>A0A366AYT1</accession>
<dbReference type="InterPro" id="IPR000182">
    <property type="entry name" value="GNAT_dom"/>
</dbReference>
<organism evidence="2 3">
    <name type="scientific">Flavobacterium psychrolimnae</name>
    <dbReference type="NCBI Taxonomy" id="249351"/>
    <lineage>
        <taxon>Bacteria</taxon>
        <taxon>Pseudomonadati</taxon>
        <taxon>Bacteroidota</taxon>
        <taxon>Flavobacteriia</taxon>
        <taxon>Flavobacteriales</taxon>
        <taxon>Flavobacteriaceae</taxon>
        <taxon>Flavobacterium</taxon>
    </lineage>
</organism>
<comment type="caution">
    <text evidence="2">The sequence shown here is derived from an EMBL/GenBank/DDBJ whole genome shotgun (WGS) entry which is preliminary data.</text>
</comment>
<dbReference type="RefSeq" id="WP_113635845.1">
    <property type="nucleotide sequence ID" value="NZ_QNUX01000009.1"/>
</dbReference>
<dbReference type="SUPFAM" id="SSF55729">
    <property type="entry name" value="Acyl-CoA N-acyltransferases (Nat)"/>
    <property type="match status" value="1"/>
</dbReference>
<dbReference type="GO" id="GO:0008999">
    <property type="term" value="F:protein-N-terminal-alanine acetyltransferase activity"/>
    <property type="evidence" value="ECO:0007669"/>
    <property type="project" value="TreeGrafter"/>
</dbReference>
<keyword evidence="2" id="KW-0808">Transferase</keyword>
<dbReference type="Pfam" id="PF13302">
    <property type="entry name" value="Acetyltransf_3"/>
    <property type="match status" value="1"/>
</dbReference>
<name>A0A366AYT1_9FLAO</name>
<dbReference type="EMBL" id="QNUX01000009">
    <property type="protein sequence ID" value="RBN50029.1"/>
    <property type="molecule type" value="Genomic_DNA"/>
</dbReference>
<feature type="domain" description="N-acetyltransferase" evidence="1">
    <location>
        <begin position="16"/>
        <end position="153"/>
    </location>
</feature>
<sequence length="182" mass="21153">MESLIHKTESFHVAALKSEDALSLNELMVSNTERFKRYFPKTLSKNLTIEASENYISSKNKEIQSSYEFTYAIKENATQNIAGLIIIKELNWDSKQGEFAYCIGYQYEGKGWMSKAIKEVSNYAFNNLHLKTLQIIAHQSNFASIKVAQNCDFIWRRTLENEYTPPNELPLDMELYELKNEK</sequence>
<dbReference type="Gene3D" id="3.40.630.30">
    <property type="match status" value="1"/>
</dbReference>
<dbReference type="InterPro" id="IPR051531">
    <property type="entry name" value="N-acetyltransferase"/>
</dbReference>
<dbReference type="InterPro" id="IPR016181">
    <property type="entry name" value="Acyl_CoA_acyltransferase"/>
</dbReference>
<proteinExistence type="predicted"/>
<evidence type="ECO:0000259" key="1">
    <source>
        <dbReference type="Pfam" id="PF13302"/>
    </source>
</evidence>
<protein>
    <submittedName>
        <fullName evidence="2">N-acetyltransferase</fullName>
    </submittedName>
</protein>
<dbReference type="OrthoDB" id="883856at2"/>
<evidence type="ECO:0000313" key="3">
    <source>
        <dbReference type="Proteomes" id="UP000253676"/>
    </source>
</evidence>
<gene>
    <name evidence="2" type="ORF">DR980_10540</name>
</gene>
<dbReference type="PANTHER" id="PTHR43792">
    <property type="entry name" value="GNAT FAMILY, PUTATIVE (AFU_ORTHOLOGUE AFUA_3G00765)-RELATED-RELATED"/>
    <property type="match status" value="1"/>
</dbReference>
<dbReference type="AlphaFoldDB" id="A0A366AYT1"/>
<reference evidence="2 3" key="1">
    <citation type="submission" date="2018-07" db="EMBL/GenBank/DDBJ databases">
        <title>Complete genome sequence of Flavobacterium psychrolimnae LMG 22018.</title>
        <authorList>
            <person name="Kim D.-U."/>
        </authorList>
    </citation>
    <scope>NUCLEOTIDE SEQUENCE [LARGE SCALE GENOMIC DNA]</scope>
    <source>
        <strain evidence="2 3">LMG 22018</strain>
    </source>
</reference>
<dbReference type="GO" id="GO:0005737">
    <property type="term" value="C:cytoplasm"/>
    <property type="evidence" value="ECO:0007669"/>
    <property type="project" value="TreeGrafter"/>
</dbReference>
<dbReference type="Proteomes" id="UP000253676">
    <property type="component" value="Unassembled WGS sequence"/>
</dbReference>
<dbReference type="PANTHER" id="PTHR43792:SF9">
    <property type="entry name" value="RIBOSOMAL-PROTEIN-ALANINE ACETYLTRANSFERASE"/>
    <property type="match status" value="1"/>
</dbReference>
<evidence type="ECO:0000313" key="2">
    <source>
        <dbReference type="EMBL" id="RBN50029.1"/>
    </source>
</evidence>
<keyword evidence="3" id="KW-1185">Reference proteome</keyword>